<organism evidence="1 2">
    <name type="scientific">Methanothrix thermoacetophila (strain DSM 6194 / JCM 14653 / NBRC 101360 / PT)</name>
    <name type="common">Methanosaeta thermophila</name>
    <dbReference type="NCBI Taxonomy" id="349307"/>
    <lineage>
        <taxon>Archaea</taxon>
        <taxon>Methanobacteriati</taxon>
        <taxon>Methanobacteriota</taxon>
        <taxon>Stenosarchaea group</taxon>
        <taxon>Methanomicrobia</taxon>
        <taxon>Methanotrichales</taxon>
        <taxon>Methanotrichaceae</taxon>
        <taxon>Methanothrix</taxon>
    </lineage>
</organism>
<dbReference type="Proteomes" id="UP000000674">
    <property type="component" value="Chromosome"/>
</dbReference>
<dbReference type="AlphaFoldDB" id="A0B8H8"/>
<dbReference type="EMBL" id="CP000477">
    <property type="protein sequence ID" value="ABK15002.1"/>
    <property type="molecule type" value="Genomic_DNA"/>
</dbReference>
<dbReference type="HOGENOM" id="CLU_1901970_0_0_2"/>
<gene>
    <name evidence="1" type="ordered locus">Mthe_1223</name>
</gene>
<dbReference type="RefSeq" id="WP_011696394.1">
    <property type="nucleotide sequence ID" value="NC_008553.1"/>
</dbReference>
<keyword evidence="2" id="KW-1185">Reference proteome</keyword>
<accession>A0B8H8</accession>
<dbReference type="KEGG" id="mtp:Mthe_1223"/>
<sequence>MRYTILLAVLLMLVSICMAGAIDVIHLSTLDETEAVSLPMISQYTPAISNVSPDVVQLSTLGKKIQRSTVEPKELSAAKPVTITPSFAIMNANITAGTNTIITMPQALSGAQINYLRPNVTVWTPPIAIFGGA</sequence>
<evidence type="ECO:0000313" key="2">
    <source>
        <dbReference type="Proteomes" id="UP000000674"/>
    </source>
</evidence>
<dbReference type="STRING" id="349307.Mthe_1223"/>
<protein>
    <submittedName>
        <fullName evidence="1">Uncharacterized protein</fullName>
    </submittedName>
</protein>
<dbReference type="GeneID" id="4462310"/>
<evidence type="ECO:0000313" key="1">
    <source>
        <dbReference type="EMBL" id="ABK15002.1"/>
    </source>
</evidence>
<name>A0B8H8_METTP</name>
<reference evidence="1 2" key="1">
    <citation type="submission" date="2006-10" db="EMBL/GenBank/DDBJ databases">
        <title>Complete sequence of Methanosaeta thermophila PT.</title>
        <authorList>
            <consortium name="US DOE Joint Genome Institute"/>
            <person name="Copeland A."/>
            <person name="Lucas S."/>
            <person name="Lapidus A."/>
            <person name="Barry K."/>
            <person name="Detter J.C."/>
            <person name="Glavina del Rio T."/>
            <person name="Hammon N."/>
            <person name="Israni S."/>
            <person name="Pitluck S."/>
            <person name="Chain P."/>
            <person name="Malfatti S."/>
            <person name="Shin M."/>
            <person name="Vergez L."/>
            <person name="Schmutz J."/>
            <person name="Larimer F."/>
            <person name="Land M."/>
            <person name="Hauser L."/>
            <person name="Kyrpides N."/>
            <person name="Kim E."/>
            <person name="Smith K.S."/>
            <person name="Ingram-Smith C."/>
            <person name="Richardson P."/>
        </authorList>
    </citation>
    <scope>NUCLEOTIDE SEQUENCE [LARGE SCALE GENOMIC DNA]</scope>
    <source>
        <strain evidence="2">DSM 6194 / JCM 14653 / NBRC 101360 / PT</strain>
    </source>
</reference>
<proteinExistence type="predicted"/>
<dbReference type="OrthoDB" id="386123at2157"/>